<dbReference type="Proteomes" id="UP000286208">
    <property type="component" value="Unassembled WGS sequence"/>
</dbReference>
<keyword evidence="2" id="KW-1185">Reference proteome</keyword>
<protein>
    <recommendedName>
        <fullName evidence="3">Ferredoxin</fullName>
    </recommendedName>
</protein>
<evidence type="ECO:0000313" key="2">
    <source>
        <dbReference type="Proteomes" id="UP000286208"/>
    </source>
</evidence>
<comment type="caution">
    <text evidence="1">The sequence shown here is derived from an EMBL/GenBank/DDBJ whole genome shotgun (WGS) entry which is preliminary data.</text>
</comment>
<evidence type="ECO:0000313" key="1">
    <source>
        <dbReference type="EMBL" id="RVW09545.1"/>
    </source>
</evidence>
<reference evidence="1 2" key="1">
    <citation type="submission" date="2018-11" db="EMBL/GenBank/DDBJ databases">
        <title>Rhodococcus spongicola sp. nov. and Rhodococcus xishaensis sp. nov. from marine sponges.</title>
        <authorList>
            <person name="Li L."/>
            <person name="Lin H.W."/>
        </authorList>
    </citation>
    <scope>NUCLEOTIDE SEQUENCE [LARGE SCALE GENOMIC DNA]</scope>
    <source>
        <strain evidence="1 2">CCTCC AB2014297</strain>
    </source>
</reference>
<dbReference type="EMBL" id="RKLP01000005">
    <property type="protein sequence ID" value="RVW09545.1"/>
    <property type="molecule type" value="Genomic_DNA"/>
</dbReference>
<evidence type="ECO:0008006" key="3">
    <source>
        <dbReference type="Google" id="ProtNLM"/>
    </source>
</evidence>
<dbReference type="AlphaFoldDB" id="A0A438BFW7"/>
<proteinExistence type="predicted"/>
<sequence length="75" mass="8348">MQHVDCTSCGVQVLVEKHSWEHTSVQWSTDRPETICDEYRNDSSLTLRGARVGRCAALRESIAVAAVDGRIPFSD</sequence>
<organism evidence="1 2">
    <name type="scientific">Prescottella agglutinans</name>
    <dbReference type="NCBI Taxonomy" id="1644129"/>
    <lineage>
        <taxon>Bacteria</taxon>
        <taxon>Bacillati</taxon>
        <taxon>Actinomycetota</taxon>
        <taxon>Actinomycetes</taxon>
        <taxon>Mycobacteriales</taxon>
        <taxon>Nocardiaceae</taxon>
        <taxon>Prescottella</taxon>
    </lineage>
</organism>
<accession>A0A438BFW7</accession>
<name>A0A438BFW7_9NOCA</name>
<gene>
    <name evidence="1" type="ORF">EGT67_10760</name>
</gene>
<dbReference type="OrthoDB" id="4554341at2"/>